<organism evidence="2 3">
    <name type="scientific">Paracoccus siganidrum</name>
    <dbReference type="NCBI Taxonomy" id="1276757"/>
    <lineage>
        <taxon>Bacteria</taxon>
        <taxon>Pseudomonadati</taxon>
        <taxon>Pseudomonadota</taxon>
        <taxon>Alphaproteobacteria</taxon>
        <taxon>Rhodobacterales</taxon>
        <taxon>Paracoccaceae</taxon>
        <taxon>Paracoccus</taxon>
    </lineage>
</organism>
<dbReference type="AlphaFoldDB" id="A0A419ACL0"/>
<protein>
    <submittedName>
        <fullName evidence="2">RraA family protein</fullName>
    </submittedName>
</protein>
<dbReference type="OrthoDB" id="8912551at2"/>
<feature type="binding site" evidence="1">
    <location>
        <position position="128"/>
    </location>
    <ligand>
        <name>substrate</name>
    </ligand>
</feature>
<evidence type="ECO:0000313" key="3">
    <source>
        <dbReference type="Proteomes" id="UP000283587"/>
    </source>
</evidence>
<proteinExistence type="predicted"/>
<comment type="caution">
    <text evidence="2">The sequence shown here is derived from an EMBL/GenBank/DDBJ whole genome shotgun (WGS) entry which is preliminary data.</text>
</comment>
<dbReference type="GO" id="GO:0046872">
    <property type="term" value="F:metal ion binding"/>
    <property type="evidence" value="ECO:0007669"/>
    <property type="project" value="UniProtKB-KW"/>
</dbReference>
<dbReference type="InterPro" id="IPR036704">
    <property type="entry name" value="RraA/RraA-like_sf"/>
</dbReference>
<reference evidence="3" key="1">
    <citation type="submission" date="2018-09" db="EMBL/GenBank/DDBJ databases">
        <title>Paracoccus onubensis nov. sp. a moderate halophilic bacterium isolated from Gruta de las Maravillas (Aracena, Spain).</title>
        <authorList>
            <person name="Jurado V."/>
            <person name="Gutierrez-Patricio S."/>
            <person name="Gonzalez-Pimentel J.L."/>
            <person name="Miller A.Z."/>
            <person name="Laiz L."/>
            <person name="Saiz-Jimenez C."/>
        </authorList>
    </citation>
    <scope>NUCLEOTIDE SEQUENCE [LARGE SCALE GENOMIC DNA]</scope>
    <source>
        <strain evidence="3">DSM 26381</strain>
    </source>
</reference>
<evidence type="ECO:0000313" key="2">
    <source>
        <dbReference type="EMBL" id="RJL22634.1"/>
    </source>
</evidence>
<dbReference type="Proteomes" id="UP000283587">
    <property type="component" value="Unassembled WGS sequence"/>
</dbReference>
<keyword evidence="1" id="KW-0460">Magnesium</keyword>
<keyword evidence="3" id="KW-1185">Reference proteome</keyword>
<dbReference type="RefSeq" id="WP_119896159.1">
    <property type="nucleotide sequence ID" value="NZ_QNRC01000003.1"/>
</dbReference>
<dbReference type="EMBL" id="QZEW01000001">
    <property type="protein sequence ID" value="RJL22634.1"/>
    <property type="molecule type" value="Genomic_DNA"/>
</dbReference>
<name>A0A419ACL0_9RHOB</name>
<accession>A0A419ACL0</accession>
<sequence>MSPELLEMLRRVDTPTVCNAIEVAQGRRGFANFTRRTMLSSAPEAGALVGHARTATIAALAPSAEDPAVLRERRMAYYRHMAEAPAPSLAVIEDLDGDDAVGAFWGEINANVHKGFGLSGVVTNGVMRDLGDLPDGFPVIAGRIGPSHGFVRVESIGQPVEIFGMKVRDGDLVHADRHGALAIPAEVVPALADAISRLLATERLVLDPARRTGFDFEAFAAAWAAFEAART</sequence>
<dbReference type="Gene3D" id="3.50.30.40">
    <property type="entry name" value="Ribonuclease E inhibitor RraA/RraA-like"/>
    <property type="match status" value="1"/>
</dbReference>
<dbReference type="SUPFAM" id="SSF89562">
    <property type="entry name" value="RraA-like"/>
    <property type="match status" value="1"/>
</dbReference>
<gene>
    <name evidence="2" type="ORF">D3P05_00085</name>
</gene>
<comment type="cofactor">
    <cofactor evidence="1">
        <name>Mg(2+)</name>
        <dbReference type="ChEBI" id="CHEBI:18420"/>
    </cofactor>
</comment>
<feature type="binding site" evidence="1">
    <location>
        <position position="129"/>
    </location>
    <ligand>
        <name>Mg(2+)</name>
        <dbReference type="ChEBI" id="CHEBI:18420"/>
    </ligand>
</feature>
<dbReference type="Pfam" id="PF03737">
    <property type="entry name" value="RraA-like"/>
    <property type="match status" value="1"/>
</dbReference>
<evidence type="ECO:0000256" key="1">
    <source>
        <dbReference type="PIRSR" id="PIRSR605493-1"/>
    </source>
</evidence>
<dbReference type="InterPro" id="IPR005493">
    <property type="entry name" value="RraA/RraA-like"/>
</dbReference>
<keyword evidence="1" id="KW-0479">Metal-binding</keyword>